<evidence type="ECO:0000313" key="3">
    <source>
        <dbReference type="Proteomes" id="UP000017127"/>
    </source>
</evidence>
<name>U7QAV1_9CYAN</name>
<evidence type="ECO:0000313" key="2">
    <source>
        <dbReference type="EMBL" id="ERT04964.1"/>
    </source>
</evidence>
<feature type="non-terminal residue" evidence="2">
    <location>
        <position position="40"/>
    </location>
</feature>
<dbReference type="EMBL" id="AUZM01000073">
    <property type="protein sequence ID" value="ERT04964.1"/>
    <property type="molecule type" value="Genomic_DNA"/>
</dbReference>
<reference evidence="2 3" key="1">
    <citation type="journal article" date="2013" name="Front. Microbiol.">
        <title>Comparative genomic analyses of the cyanobacterium, Lyngbya aestuarii BL J, a powerful hydrogen producer.</title>
        <authorList>
            <person name="Kothari A."/>
            <person name="Vaughn M."/>
            <person name="Garcia-Pichel F."/>
        </authorList>
    </citation>
    <scope>NUCLEOTIDE SEQUENCE [LARGE SCALE GENOMIC DNA]</scope>
    <source>
        <strain evidence="2 3">BL J</strain>
    </source>
</reference>
<gene>
    <name evidence="2" type="ORF">M595_5108</name>
    <name evidence="1" type="ORF">M595_6220</name>
</gene>
<protein>
    <submittedName>
        <fullName evidence="2">Uncharacterized protein</fullName>
    </submittedName>
</protein>
<accession>U7QAV1</accession>
<sequence length="40" mass="4426">MLISVKKKFIFIANTKAASTTVEFLLKDYAQIDLSDAHPG</sequence>
<dbReference type="Proteomes" id="UP000017127">
    <property type="component" value="Unassembled WGS sequence"/>
</dbReference>
<evidence type="ECO:0000313" key="1">
    <source>
        <dbReference type="EMBL" id="ERT03840.1"/>
    </source>
</evidence>
<proteinExistence type="predicted"/>
<dbReference type="AlphaFoldDB" id="U7QAV1"/>
<keyword evidence="3" id="KW-1185">Reference proteome</keyword>
<organism evidence="2 3">
    <name type="scientific">Lyngbya aestuarii BL J</name>
    <dbReference type="NCBI Taxonomy" id="1348334"/>
    <lineage>
        <taxon>Bacteria</taxon>
        <taxon>Bacillati</taxon>
        <taxon>Cyanobacteriota</taxon>
        <taxon>Cyanophyceae</taxon>
        <taxon>Oscillatoriophycideae</taxon>
        <taxon>Oscillatoriales</taxon>
        <taxon>Microcoleaceae</taxon>
        <taxon>Lyngbya</taxon>
    </lineage>
</organism>
<dbReference type="EMBL" id="AUZM01000186">
    <property type="protein sequence ID" value="ERT03840.1"/>
    <property type="molecule type" value="Genomic_DNA"/>
</dbReference>
<comment type="caution">
    <text evidence="2">The sequence shown here is derived from an EMBL/GenBank/DDBJ whole genome shotgun (WGS) entry which is preliminary data.</text>
</comment>